<dbReference type="GO" id="GO:0000166">
    <property type="term" value="F:nucleotide binding"/>
    <property type="evidence" value="ECO:0007669"/>
    <property type="project" value="UniProtKB-KW"/>
</dbReference>
<dbReference type="InterPro" id="IPR051813">
    <property type="entry name" value="HepT_RNase_toxin"/>
</dbReference>
<reference evidence="6 7" key="1">
    <citation type="journal article" date="2015" name="Genome Announc.">
        <title>Complete Genome Sequence of Microcystis aeruginosa NIES-2549, a Bloom-Forming Cyanobacterium from Lake Kasumigaura, Japan.</title>
        <authorList>
            <person name="Yamaguchi H."/>
            <person name="Suzuki S."/>
            <person name="Tanabe Y."/>
            <person name="Osana Y."/>
            <person name="Shimura Y."/>
            <person name="Ishida K."/>
            <person name="Kawachi M."/>
        </authorList>
    </citation>
    <scope>NUCLEOTIDE SEQUENCE [LARGE SCALE GENOMIC DNA]</scope>
    <source>
        <strain evidence="6 7">NIES-2549</strain>
    </source>
</reference>
<dbReference type="Proteomes" id="UP000034103">
    <property type="component" value="Chromosome"/>
</dbReference>
<keyword evidence="1" id="KW-0597">Phosphoprotein</keyword>
<proteinExistence type="predicted"/>
<dbReference type="EMBL" id="CP011304">
    <property type="protein sequence ID" value="AKE65897.1"/>
    <property type="molecule type" value="Genomic_DNA"/>
</dbReference>
<dbReference type="HOGENOM" id="CLU_142825_3_3_3"/>
<name>A0A0F6U683_MICAE</name>
<dbReference type="AlphaFoldDB" id="A0A0F6U683"/>
<accession>A0A0F6U683</accession>
<sequence length="117" mass="13828">MPSRDWRLRLQDILESISEIEQRTKAMTFEEFAKNQTNIKAVLYDFIIIGEATRNVPKEIQSRYPLIPWRLMAGMINVATHEYFQVNLSRIWATIREDLPTLVPQLQEVLAREKKPE</sequence>
<dbReference type="InterPro" id="IPR008201">
    <property type="entry name" value="HepT-like"/>
</dbReference>
<organism evidence="6 7">
    <name type="scientific">Microcystis aeruginosa NIES-2549</name>
    <dbReference type="NCBI Taxonomy" id="1641812"/>
    <lineage>
        <taxon>Bacteria</taxon>
        <taxon>Bacillati</taxon>
        <taxon>Cyanobacteriota</taxon>
        <taxon>Cyanophyceae</taxon>
        <taxon>Oscillatoriophycideae</taxon>
        <taxon>Chroococcales</taxon>
        <taxon>Microcystaceae</taxon>
        <taxon>Microcystis</taxon>
    </lineage>
</organism>
<evidence type="ECO:0000256" key="4">
    <source>
        <dbReference type="ARBA" id="ARBA00022741"/>
    </source>
</evidence>
<dbReference type="GO" id="GO:0110001">
    <property type="term" value="C:toxin-antitoxin complex"/>
    <property type="evidence" value="ECO:0007669"/>
    <property type="project" value="InterPro"/>
</dbReference>
<evidence type="ECO:0000256" key="3">
    <source>
        <dbReference type="ARBA" id="ARBA00022722"/>
    </source>
</evidence>
<evidence type="ECO:0000256" key="2">
    <source>
        <dbReference type="ARBA" id="ARBA00022649"/>
    </source>
</evidence>
<evidence type="ECO:0000256" key="5">
    <source>
        <dbReference type="ARBA" id="ARBA00022801"/>
    </source>
</evidence>
<dbReference type="PANTHER" id="PTHR34139:SF1">
    <property type="entry name" value="RNASE MJ1380-RELATED"/>
    <property type="match status" value="1"/>
</dbReference>
<gene>
    <name evidence="6" type="ORF">MYAER_3559</name>
</gene>
<dbReference type="Pfam" id="PF01934">
    <property type="entry name" value="HepT-like"/>
    <property type="match status" value="1"/>
</dbReference>
<dbReference type="RefSeq" id="WP_046662994.1">
    <property type="nucleotide sequence ID" value="NZ_CP011304.1"/>
</dbReference>
<evidence type="ECO:0000313" key="7">
    <source>
        <dbReference type="Proteomes" id="UP000034103"/>
    </source>
</evidence>
<dbReference type="GO" id="GO:0016787">
    <property type="term" value="F:hydrolase activity"/>
    <property type="evidence" value="ECO:0007669"/>
    <property type="project" value="UniProtKB-KW"/>
</dbReference>
<keyword evidence="2" id="KW-1277">Toxin-antitoxin system</keyword>
<keyword evidence="4" id="KW-0547">Nucleotide-binding</keyword>
<evidence type="ECO:0000256" key="1">
    <source>
        <dbReference type="ARBA" id="ARBA00022553"/>
    </source>
</evidence>
<dbReference type="GO" id="GO:0004540">
    <property type="term" value="F:RNA nuclease activity"/>
    <property type="evidence" value="ECO:0007669"/>
    <property type="project" value="InterPro"/>
</dbReference>
<protein>
    <recommendedName>
        <fullName evidence="8">DUF86 domain-containing protein</fullName>
    </recommendedName>
</protein>
<dbReference type="PATRIC" id="fig|1641812.3.peg.3672"/>
<keyword evidence="3" id="KW-0540">Nuclease</keyword>
<evidence type="ECO:0000313" key="6">
    <source>
        <dbReference type="EMBL" id="AKE65897.1"/>
    </source>
</evidence>
<evidence type="ECO:0008006" key="8">
    <source>
        <dbReference type="Google" id="ProtNLM"/>
    </source>
</evidence>
<keyword evidence="5" id="KW-0378">Hydrolase</keyword>
<dbReference type="PANTHER" id="PTHR34139">
    <property type="entry name" value="UPF0331 PROTEIN MJ0127"/>
    <property type="match status" value="1"/>
</dbReference>